<feature type="region of interest" description="Disordered" evidence="1">
    <location>
        <begin position="497"/>
        <end position="533"/>
    </location>
</feature>
<accession>A0A914PAM6</accession>
<sequence length="533" mass="61120">MSQQKSPKEVQNVDDDDESPKIIESSDEEPLEKSNTSKKLSFSNAVKSPKKSQDNTPEVKTTDESATRSSEKRSTALLSPTRVATRRSCRLSPNDSVENLDEHSAQPYACKKLSFADVAELPKNSQNGTRKAVRKPLSKAQNVDNNGSPRTVESSDEEEPFQQYFPIENAASFFKNRGKNSANMLKNLRQSYSALNDLSFAASPLVSKELIVKDETDNELIWQQISVQNKAVFKEVKKTLKLFGDDLKIPEEGGSDGSEVEDNQMEDEEKFENDDDEFEEVKEDELPRKKTKGVDLFNMRPQDLKNLDRGKFKCKLWLTCNLVIGFNFQSYIPLLISKFYRCEIDYLAIGDKNITSDHFKFLVAFVKTIFSSKNSFKYEDGTAIMLDKILGCLPKIQSIAFDLGEDISMINHSTMKNMIKLENLKNLQRFEFSQITEIFDEFENTHIWFAFASNISQEYKEQLDSLIDEIIKVKLPNCYITYDDQDVAKLEIMEGRYNGREDDMEEDEEFENSDDDEDMEEDHDEDVDMADID</sequence>
<dbReference type="GO" id="GO:0005732">
    <property type="term" value="C:sno(s)RNA-containing ribonucleoprotein complex"/>
    <property type="evidence" value="ECO:0007669"/>
    <property type="project" value="InterPro"/>
</dbReference>
<reference evidence="3" key="1">
    <citation type="submission" date="2022-11" db="UniProtKB">
        <authorList>
            <consortium name="WormBaseParasite"/>
        </authorList>
    </citation>
    <scope>IDENTIFICATION</scope>
</reference>
<dbReference type="GO" id="GO:0034457">
    <property type="term" value="C:Mpp10 complex"/>
    <property type="evidence" value="ECO:0007669"/>
    <property type="project" value="InterPro"/>
</dbReference>
<evidence type="ECO:0000313" key="3">
    <source>
        <dbReference type="WBParaSite" id="PDA_v2.g14600.t1"/>
    </source>
</evidence>
<feature type="compositionally biased region" description="Polar residues" evidence="1">
    <location>
        <begin position="33"/>
        <end position="46"/>
    </location>
</feature>
<evidence type="ECO:0000256" key="1">
    <source>
        <dbReference type="SAM" id="MobiDB-lite"/>
    </source>
</evidence>
<dbReference type="GO" id="GO:0006364">
    <property type="term" value="P:rRNA processing"/>
    <property type="evidence" value="ECO:0007669"/>
    <property type="project" value="InterPro"/>
</dbReference>
<proteinExistence type="predicted"/>
<feature type="region of interest" description="Disordered" evidence="1">
    <location>
        <begin position="1"/>
        <end position="106"/>
    </location>
</feature>
<feature type="region of interest" description="Disordered" evidence="1">
    <location>
        <begin position="249"/>
        <end position="284"/>
    </location>
</feature>
<dbReference type="Pfam" id="PF04006">
    <property type="entry name" value="Mpp10"/>
    <property type="match status" value="1"/>
</dbReference>
<keyword evidence="2" id="KW-1185">Reference proteome</keyword>
<feature type="compositionally biased region" description="Acidic residues" evidence="1">
    <location>
        <begin position="502"/>
        <end position="533"/>
    </location>
</feature>
<dbReference type="WBParaSite" id="PDA_v2.g14600.t1">
    <property type="protein sequence ID" value="PDA_v2.g14600.t1"/>
    <property type="gene ID" value="PDA_v2.g14600"/>
</dbReference>
<feature type="compositionally biased region" description="Polar residues" evidence="1">
    <location>
        <begin position="139"/>
        <end position="152"/>
    </location>
</feature>
<organism evidence="2 3">
    <name type="scientific">Panagrolaimus davidi</name>
    <dbReference type="NCBI Taxonomy" id="227884"/>
    <lineage>
        <taxon>Eukaryota</taxon>
        <taxon>Metazoa</taxon>
        <taxon>Ecdysozoa</taxon>
        <taxon>Nematoda</taxon>
        <taxon>Chromadorea</taxon>
        <taxon>Rhabditida</taxon>
        <taxon>Tylenchina</taxon>
        <taxon>Panagrolaimomorpha</taxon>
        <taxon>Panagrolaimoidea</taxon>
        <taxon>Panagrolaimidae</taxon>
        <taxon>Panagrolaimus</taxon>
    </lineage>
</organism>
<evidence type="ECO:0000313" key="2">
    <source>
        <dbReference type="Proteomes" id="UP000887578"/>
    </source>
</evidence>
<dbReference type="AlphaFoldDB" id="A0A914PAM6"/>
<dbReference type="InterPro" id="IPR012173">
    <property type="entry name" value="Mpp10"/>
</dbReference>
<feature type="region of interest" description="Disordered" evidence="1">
    <location>
        <begin position="121"/>
        <end position="158"/>
    </location>
</feature>
<dbReference type="Proteomes" id="UP000887578">
    <property type="component" value="Unplaced"/>
</dbReference>
<name>A0A914PAM6_9BILA</name>
<protein>
    <submittedName>
        <fullName evidence="3">Uncharacterized protein</fullName>
    </submittedName>
</protein>
<feature type="compositionally biased region" description="Basic and acidic residues" evidence="1">
    <location>
        <begin position="60"/>
        <end position="74"/>
    </location>
</feature>
<feature type="compositionally biased region" description="Acidic residues" evidence="1">
    <location>
        <begin position="258"/>
        <end position="283"/>
    </location>
</feature>